<evidence type="ECO:0000313" key="1">
    <source>
        <dbReference type="EMBL" id="MBH1941063.1"/>
    </source>
</evidence>
<reference evidence="1" key="1">
    <citation type="submission" date="2020-12" db="EMBL/GenBank/DDBJ databases">
        <title>M. sibirica DSM 26468T genome.</title>
        <authorList>
            <person name="Thieme N."/>
            <person name="Rettenmaier R."/>
            <person name="Zverlov V."/>
            <person name="Liebl W."/>
        </authorList>
    </citation>
    <scope>NUCLEOTIDE SEQUENCE</scope>
    <source>
        <strain evidence="1">DSM 26468</strain>
    </source>
</reference>
<comment type="caution">
    <text evidence="1">The sequence shown here is derived from an EMBL/GenBank/DDBJ whole genome shotgun (WGS) entry which is preliminary data.</text>
</comment>
<dbReference type="Proteomes" id="UP000623269">
    <property type="component" value="Unassembled WGS sequence"/>
</dbReference>
<sequence length="405" mass="48668">MNLEKQMRNEFIEHNAFWNYYGLNVESPFESRESAKRFINDYFKTGSKEYAVFEWREYEGEELSFRNGHTTNVFFIGTMLQRLIDPCLFIKSEVDGEYPFSYLWFLTCLAHDFGYIYENEMDQRKIAEIKDKYLRLCIRERENRKYSRLFLYNNSNMQINRLVPNIPLRSDRCYFRNYSIVSRQQITEFECNFSCRKGLEYSNGTTIKRSWYNYSIKENYFRYRLIKMNTLDHGIVGADKLFSSLVDNYKKEYYKNRQNGRYDNFFNNQGRHFCCEQFKVFAYITNCIAAHNVFMSGNTEREKQSYAEYSLQCLWPENYRIIDYEEDPLLFILCIADTIEPTKRFRGMNSITVLREISISYDTEDNIIHVGIGNKLAQTEEGKKYISDITSLNQWCKIKTMIDIL</sequence>
<name>A0A8J7L2P0_9FIRM</name>
<dbReference type="RefSeq" id="WP_197661286.1">
    <property type="nucleotide sequence ID" value="NZ_JAEAGR010000008.1"/>
</dbReference>
<accession>A0A8J7L2P0</accession>
<organism evidence="1 2">
    <name type="scientific">Mobilitalea sibirica</name>
    <dbReference type="NCBI Taxonomy" id="1462919"/>
    <lineage>
        <taxon>Bacteria</taxon>
        <taxon>Bacillati</taxon>
        <taxon>Bacillota</taxon>
        <taxon>Clostridia</taxon>
        <taxon>Lachnospirales</taxon>
        <taxon>Lachnospiraceae</taxon>
        <taxon>Mobilitalea</taxon>
    </lineage>
</organism>
<dbReference type="AlphaFoldDB" id="A0A8J7L2P0"/>
<gene>
    <name evidence="1" type="ORF">I5677_09180</name>
</gene>
<proteinExistence type="predicted"/>
<dbReference type="EMBL" id="JAEAGR010000008">
    <property type="protein sequence ID" value="MBH1941063.1"/>
    <property type="molecule type" value="Genomic_DNA"/>
</dbReference>
<keyword evidence="2" id="KW-1185">Reference proteome</keyword>
<evidence type="ECO:0000313" key="2">
    <source>
        <dbReference type="Proteomes" id="UP000623269"/>
    </source>
</evidence>
<protein>
    <submittedName>
        <fullName evidence="1">Uncharacterized protein</fullName>
    </submittedName>
</protein>